<protein>
    <submittedName>
        <fullName evidence="1">Uncharacterized protein</fullName>
    </submittedName>
</protein>
<comment type="caution">
    <text evidence="1">The sequence shown here is derived from an EMBL/GenBank/DDBJ whole genome shotgun (WGS) entry which is preliminary data.</text>
</comment>
<evidence type="ECO:0000313" key="1">
    <source>
        <dbReference type="EMBL" id="CAK9071031.1"/>
    </source>
</evidence>
<dbReference type="Proteomes" id="UP001642484">
    <property type="component" value="Unassembled WGS sequence"/>
</dbReference>
<accession>A0ABP0P5I8</accession>
<dbReference type="EMBL" id="CAXAMN010022584">
    <property type="protein sequence ID" value="CAK9071031.1"/>
    <property type="molecule type" value="Genomic_DNA"/>
</dbReference>
<evidence type="ECO:0000313" key="2">
    <source>
        <dbReference type="Proteomes" id="UP001642484"/>
    </source>
</evidence>
<gene>
    <name evidence="1" type="ORF">CCMP2556_LOCUS34956</name>
</gene>
<keyword evidence="2" id="KW-1185">Reference proteome</keyword>
<reference evidence="1 2" key="1">
    <citation type="submission" date="2024-02" db="EMBL/GenBank/DDBJ databases">
        <authorList>
            <person name="Chen Y."/>
            <person name="Shah S."/>
            <person name="Dougan E. K."/>
            <person name="Thang M."/>
            <person name="Chan C."/>
        </authorList>
    </citation>
    <scope>NUCLEOTIDE SEQUENCE [LARGE SCALE GENOMIC DNA]</scope>
</reference>
<sequence>MATKVVLDVFGPRVIPGGIEESACFVGEVMLQAELEMNMTILHPGRSTWNMKMDLWKTVFLYIPVVFRFHVNLSGVEPGWRKHEASGSLPMLIYNFGVPSAAGRKPAGHNRCLIL</sequence>
<organism evidence="1 2">
    <name type="scientific">Durusdinium trenchii</name>
    <dbReference type="NCBI Taxonomy" id="1381693"/>
    <lineage>
        <taxon>Eukaryota</taxon>
        <taxon>Sar</taxon>
        <taxon>Alveolata</taxon>
        <taxon>Dinophyceae</taxon>
        <taxon>Suessiales</taxon>
        <taxon>Symbiodiniaceae</taxon>
        <taxon>Durusdinium</taxon>
    </lineage>
</organism>
<name>A0ABP0P5I8_9DINO</name>
<proteinExistence type="predicted"/>